<dbReference type="EMBL" id="JACRTE010000003">
    <property type="protein sequence ID" value="MBC8595953.1"/>
    <property type="molecule type" value="Genomic_DNA"/>
</dbReference>
<name>A0A926F574_9FIRM</name>
<comment type="catalytic activity">
    <reaction evidence="13">
        <text>N(6)-L-threonylcarbamoyladenosine(37) in tRNA + (sulfur carrier)-SH + AH2 + 2 S-adenosyl-L-methionine = 2-methylsulfanyl-N(6)-L-threonylcarbamoyladenosine(37) in tRNA + (sulfur carrier)-H + 5'-deoxyadenosine + L-methionine + A + S-adenosyl-L-homocysteine + 2 H(+)</text>
        <dbReference type="Rhea" id="RHEA:37075"/>
        <dbReference type="Rhea" id="RHEA-COMP:10163"/>
        <dbReference type="Rhea" id="RHEA-COMP:11092"/>
        <dbReference type="Rhea" id="RHEA-COMP:14737"/>
        <dbReference type="Rhea" id="RHEA-COMP:14739"/>
        <dbReference type="ChEBI" id="CHEBI:13193"/>
        <dbReference type="ChEBI" id="CHEBI:15378"/>
        <dbReference type="ChEBI" id="CHEBI:17319"/>
        <dbReference type="ChEBI" id="CHEBI:17499"/>
        <dbReference type="ChEBI" id="CHEBI:29917"/>
        <dbReference type="ChEBI" id="CHEBI:57844"/>
        <dbReference type="ChEBI" id="CHEBI:57856"/>
        <dbReference type="ChEBI" id="CHEBI:59789"/>
        <dbReference type="ChEBI" id="CHEBI:64428"/>
        <dbReference type="ChEBI" id="CHEBI:74418"/>
        <dbReference type="ChEBI" id="CHEBI:74420"/>
        <dbReference type="EC" id="2.8.4.5"/>
    </reaction>
</comment>
<dbReference type="RefSeq" id="WP_262431532.1">
    <property type="nucleotide sequence ID" value="NZ_JACRTE010000003.1"/>
</dbReference>
<evidence type="ECO:0000256" key="12">
    <source>
        <dbReference type="ARBA" id="ARBA00031213"/>
    </source>
</evidence>
<dbReference type="FunFam" id="3.80.30.20:FF:000001">
    <property type="entry name" value="tRNA-2-methylthio-N(6)-dimethylallyladenosine synthase 2"/>
    <property type="match status" value="1"/>
</dbReference>
<dbReference type="PROSITE" id="PS51449">
    <property type="entry name" value="MTTASE_N"/>
    <property type="match status" value="1"/>
</dbReference>
<comment type="cofactor">
    <cofactor evidence="1">
        <name>[4Fe-4S] cluster</name>
        <dbReference type="ChEBI" id="CHEBI:49883"/>
    </cofactor>
</comment>
<dbReference type="PANTHER" id="PTHR11918">
    <property type="entry name" value="RADICAL SAM PROTEINS"/>
    <property type="match status" value="1"/>
</dbReference>
<keyword evidence="5" id="KW-0963">Cytoplasm</keyword>
<evidence type="ECO:0000256" key="15">
    <source>
        <dbReference type="ARBA" id="ARBA00069898"/>
    </source>
</evidence>
<evidence type="ECO:0000256" key="13">
    <source>
        <dbReference type="ARBA" id="ARBA00051661"/>
    </source>
</evidence>
<dbReference type="PROSITE" id="PS01278">
    <property type="entry name" value="MTTASE_RADICAL"/>
    <property type="match status" value="1"/>
</dbReference>
<sequence>MKTAAFYTLGCKVNQYETEAMSEIFSKNGYKIADFNEVCDVYVINTCTVTSIGDRKSRQMIRRAKHLNPNSIVAVVGCYSQVSPGEVAKIEGVNIILGTKDRKNLCEIADKMLAEKENSKKVTDVENALKNREYEELEIKEYAEKTRAFVKIEDGCNEFCTYCIIPFARGPVRSRKLENIVKEVEFLAQKGFCEVVLTGIHLASYGKDLKNVSLSDVICAVAEVPGISRIRLGSLEPRILTEEFIQKIADTKKVCNHFHISLQSGCDETLKRMNRKYTTAEYENSVKLLRRYFDNPAIATDIMVGFPGETDEEFEKSLAFMEKIAFADAHVFSYSNRKGTKADVMENQIDPKVKEVRHKAMEGTVARLKNEYLESMAGKNLSVLFEQEISDGVYEGTAENYAKVIMKSGADISKKCKTVKITKAENGLLTAE</sequence>
<reference evidence="19" key="1">
    <citation type="submission" date="2020-08" db="EMBL/GenBank/DDBJ databases">
        <title>Genome public.</title>
        <authorList>
            <person name="Liu C."/>
            <person name="Sun Q."/>
        </authorList>
    </citation>
    <scope>NUCLEOTIDE SEQUENCE</scope>
    <source>
        <strain evidence="19">NSJ-50</strain>
    </source>
</reference>
<dbReference type="InterPro" id="IPR034557">
    <property type="entry name" value="ThrcA_tRNA_MEthiotransferase"/>
</dbReference>
<evidence type="ECO:0000259" key="18">
    <source>
        <dbReference type="PROSITE" id="PS51918"/>
    </source>
</evidence>
<evidence type="ECO:0000256" key="1">
    <source>
        <dbReference type="ARBA" id="ARBA00001966"/>
    </source>
</evidence>
<dbReference type="InterPro" id="IPR038135">
    <property type="entry name" value="Methylthiotransferase_N_sf"/>
</dbReference>
<dbReference type="NCBIfam" id="TIGR00089">
    <property type="entry name" value="MiaB/RimO family radical SAM methylthiotransferase"/>
    <property type="match status" value="1"/>
</dbReference>
<evidence type="ECO:0000256" key="2">
    <source>
        <dbReference type="ARBA" id="ARBA00002399"/>
    </source>
</evidence>
<evidence type="ECO:0000256" key="14">
    <source>
        <dbReference type="ARBA" id="ARBA00061574"/>
    </source>
</evidence>
<proteinExistence type="inferred from homology"/>
<dbReference type="GO" id="GO:0035598">
    <property type="term" value="F:tRNA (N(6)-L-threonylcarbamoyladenosine(37)-C(2))-methylthiotransferase activity"/>
    <property type="evidence" value="ECO:0007669"/>
    <property type="project" value="UniProtKB-EC"/>
</dbReference>
<dbReference type="Proteomes" id="UP000647416">
    <property type="component" value="Unassembled WGS sequence"/>
</dbReference>
<protein>
    <recommendedName>
        <fullName evidence="15">Threonylcarbamoyladenosine tRNA methylthiotransferase MtaB</fullName>
        <ecNumber evidence="3">2.8.4.5</ecNumber>
    </recommendedName>
    <alternativeName>
        <fullName evidence="12">tRNA-t(6)A37 methylthiotransferase</fullName>
    </alternativeName>
</protein>
<dbReference type="NCBIfam" id="TIGR01579">
    <property type="entry name" value="MiaB-like-C"/>
    <property type="match status" value="1"/>
</dbReference>
<dbReference type="SFLD" id="SFLDG01082">
    <property type="entry name" value="B12-binding_domain_containing"/>
    <property type="match status" value="1"/>
</dbReference>
<evidence type="ECO:0000256" key="4">
    <source>
        <dbReference type="ARBA" id="ARBA00022485"/>
    </source>
</evidence>
<comment type="similarity">
    <text evidence="14">Belongs to the methylthiotransferase family. MtaB subfamily.</text>
</comment>
<dbReference type="InterPro" id="IPR007197">
    <property type="entry name" value="rSAM"/>
</dbReference>
<gene>
    <name evidence="19" type="primary">mtaB</name>
    <name evidence="19" type="ORF">H8706_03595</name>
</gene>
<dbReference type="InterPro" id="IPR005839">
    <property type="entry name" value="Methylthiotransferase"/>
</dbReference>
<dbReference type="SFLD" id="SFLDS00029">
    <property type="entry name" value="Radical_SAM"/>
    <property type="match status" value="1"/>
</dbReference>
<evidence type="ECO:0000313" key="19">
    <source>
        <dbReference type="EMBL" id="MBC8595953.1"/>
    </source>
</evidence>
<organism evidence="19 20">
    <name type="scientific">Qingrenia yutianensis</name>
    <dbReference type="NCBI Taxonomy" id="2763676"/>
    <lineage>
        <taxon>Bacteria</taxon>
        <taxon>Bacillati</taxon>
        <taxon>Bacillota</taxon>
        <taxon>Clostridia</taxon>
        <taxon>Eubacteriales</taxon>
        <taxon>Oscillospiraceae</taxon>
        <taxon>Qingrenia</taxon>
    </lineage>
</organism>
<evidence type="ECO:0000256" key="8">
    <source>
        <dbReference type="ARBA" id="ARBA00022694"/>
    </source>
</evidence>
<dbReference type="InterPro" id="IPR023404">
    <property type="entry name" value="rSAM_horseshoe"/>
</dbReference>
<evidence type="ECO:0000256" key="5">
    <source>
        <dbReference type="ARBA" id="ARBA00022490"/>
    </source>
</evidence>
<dbReference type="InterPro" id="IPR020612">
    <property type="entry name" value="Methylthiotransferase_CS"/>
</dbReference>
<dbReference type="PANTHER" id="PTHR11918:SF45">
    <property type="entry name" value="THREONYLCARBAMOYLADENOSINE TRNA METHYLTHIOTRANSFERASE"/>
    <property type="match status" value="1"/>
</dbReference>
<keyword evidence="7" id="KW-0949">S-adenosyl-L-methionine</keyword>
<evidence type="ECO:0000256" key="6">
    <source>
        <dbReference type="ARBA" id="ARBA00022679"/>
    </source>
</evidence>
<evidence type="ECO:0000256" key="7">
    <source>
        <dbReference type="ARBA" id="ARBA00022691"/>
    </source>
</evidence>
<dbReference type="GO" id="GO:0051539">
    <property type="term" value="F:4 iron, 4 sulfur cluster binding"/>
    <property type="evidence" value="ECO:0007669"/>
    <property type="project" value="UniProtKB-KW"/>
</dbReference>
<keyword evidence="20" id="KW-1185">Reference proteome</keyword>
<dbReference type="SMART" id="SM00729">
    <property type="entry name" value="Elp3"/>
    <property type="match status" value="1"/>
</dbReference>
<dbReference type="InterPro" id="IPR013848">
    <property type="entry name" value="Methylthiotransferase_N"/>
</dbReference>
<dbReference type="Pfam" id="PF00919">
    <property type="entry name" value="UPF0004"/>
    <property type="match status" value="1"/>
</dbReference>
<dbReference type="SUPFAM" id="SSF102114">
    <property type="entry name" value="Radical SAM enzymes"/>
    <property type="match status" value="1"/>
</dbReference>
<keyword evidence="6" id="KW-0808">Transferase</keyword>
<comment type="function">
    <text evidence="2">Catalyzes the methylthiolation of N6-threonylcarbamoyladenosine (t(6)A), leading to the formation of 2-methylthio-N6-threonylcarbamoyladenosine (ms(2)t(6)A) at position 37 in tRNAs that read codons beginning with adenine.</text>
</comment>
<dbReference type="SFLD" id="SFLDG01061">
    <property type="entry name" value="methylthiotransferase"/>
    <property type="match status" value="1"/>
</dbReference>
<keyword evidence="4" id="KW-0004">4Fe-4S</keyword>
<evidence type="ECO:0000256" key="11">
    <source>
        <dbReference type="ARBA" id="ARBA00023014"/>
    </source>
</evidence>
<dbReference type="InterPro" id="IPR058240">
    <property type="entry name" value="rSAM_sf"/>
</dbReference>
<evidence type="ECO:0000256" key="10">
    <source>
        <dbReference type="ARBA" id="ARBA00023004"/>
    </source>
</evidence>
<feature type="domain" description="TRAM" evidence="16">
    <location>
        <begin position="374"/>
        <end position="432"/>
    </location>
</feature>
<evidence type="ECO:0000256" key="3">
    <source>
        <dbReference type="ARBA" id="ARBA00013273"/>
    </source>
</evidence>
<dbReference type="PROSITE" id="PS51918">
    <property type="entry name" value="RADICAL_SAM"/>
    <property type="match status" value="1"/>
</dbReference>
<dbReference type="AlphaFoldDB" id="A0A926F574"/>
<dbReference type="InterPro" id="IPR006467">
    <property type="entry name" value="MiaB-like_bact"/>
</dbReference>
<dbReference type="GO" id="GO:0046872">
    <property type="term" value="F:metal ion binding"/>
    <property type="evidence" value="ECO:0007669"/>
    <property type="project" value="UniProtKB-KW"/>
</dbReference>
<keyword evidence="9" id="KW-0479">Metal-binding</keyword>
<keyword evidence="10" id="KW-0408">Iron</keyword>
<keyword evidence="11" id="KW-0411">Iron-sulfur</keyword>
<feature type="domain" description="MTTase N-terminal" evidence="17">
    <location>
        <begin position="2"/>
        <end position="114"/>
    </location>
</feature>
<dbReference type="SFLD" id="SFLDF00295">
    <property type="entry name" value="threonylcarbamoyladenosine_tRN"/>
    <property type="match status" value="1"/>
</dbReference>
<keyword evidence="8" id="KW-0819">tRNA processing</keyword>
<accession>A0A926F574</accession>
<dbReference type="InterPro" id="IPR006638">
    <property type="entry name" value="Elp3/MiaA/NifB-like_rSAM"/>
</dbReference>
<dbReference type="EC" id="2.8.4.5" evidence="3"/>
<evidence type="ECO:0000259" key="16">
    <source>
        <dbReference type="PROSITE" id="PS50926"/>
    </source>
</evidence>
<evidence type="ECO:0000256" key="9">
    <source>
        <dbReference type="ARBA" id="ARBA00022723"/>
    </source>
</evidence>
<feature type="domain" description="Radical SAM core" evidence="18">
    <location>
        <begin position="142"/>
        <end position="371"/>
    </location>
</feature>
<dbReference type="Pfam" id="PF04055">
    <property type="entry name" value="Radical_SAM"/>
    <property type="match status" value="1"/>
</dbReference>
<evidence type="ECO:0000313" key="20">
    <source>
        <dbReference type="Proteomes" id="UP000647416"/>
    </source>
</evidence>
<dbReference type="Gene3D" id="3.40.50.12160">
    <property type="entry name" value="Methylthiotransferase, N-terminal domain"/>
    <property type="match status" value="1"/>
</dbReference>
<dbReference type="PROSITE" id="PS50926">
    <property type="entry name" value="TRAM"/>
    <property type="match status" value="1"/>
</dbReference>
<evidence type="ECO:0000259" key="17">
    <source>
        <dbReference type="PROSITE" id="PS51449"/>
    </source>
</evidence>
<comment type="caution">
    <text evidence="19">The sequence shown here is derived from an EMBL/GenBank/DDBJ whole genome shotgun (WGS) entry which is preliminary data.</text>
</comment>
<dbReference type="CDD" id="cd01335">
    <property type="entry name" value="Radical_SAM"/>
    <property type="match status" value="1"/>
</dbReference>
<dbReference type="FunFam" id="3.40.50.12160:FF:000004">
    <property type="entry name" value="Threonylcarbamoyladenosine tRNA methylthiotransferase MtaB"/>
    <property type="match status" value="1"/>
</dbReference>
<dbReference type="InterPro" id="IPR002792">
    <property type="entry name" value="TRAM_dom"/>
</dbReference>
<dbReference type="Gene3D" id="3.80.30.20">
    <property type="entry name" value="tm_1862 like domain"/>
    <property type="match status" value="1"/>
</dbReference>